<dbReference type="Proteomes" id="UP000813463">
    <property type="component" value="Chromosome 4"/>
</dbReference>
<feature type="transmembrane region" description="Helical" evidence="8">
    <location>
        <begin position="228"/>
        <end position="246"/>
    </location>
</feature>
<comment type="similarity">
    <text evidence="2">Belongs to the YSL (TC 2.A.67.2) family.</text>
</comment>
<feature type="transmembrane region" description="Helical" evidence="8">
    <location>
        <begin position="615"/>
        <end position="637"/>
    </location>
</feature>
<keyword evidence="3" id="KW-0813">Transport</keyword>
<feature type="transmembrane region" description="Helical" evidence="8">
    <location>
        <begin position="53"/>
        <end position="75"/>
    </location>
</feature>
<dbReference type="RefSeq" id="XP_021858240.1">
    <property type="nucleotide sequence ID" value="XM_022002548.2"/>
</dbReference>
<feature type="transmembrane region" description="Helical" evidence="8">
    <location>
        <begin position="121"/>
        <end position="146"/>
    </location>
</feature>
<dbReference type="InterPro" id="IPR004813">
    <property type="entry name" value="OPT"/>
</dbReference>
<name>A0A9R0K5H1_SPIOL</name>
<evidence type="ECO:0000256" key="6">
    <source>
        <dbReference type="ARBA" id="ARBA00023136"/>
    </source>
</evidence>
<dbReference type="KEGG" id="soe:110797432"/>
<evidence type="ECO:0000256" key="5">
    <source>
        <dbReference type="ARBA" id="ARBA00022989"/>
    </source>
</evidence>
<evidence type="ECO:0000256" key="7">
    <source>
        <dbReference type="SAM" id="MobiDB-lite"/>
    </source>
</evidence>
<feature type="transmembrane region" description="Helical" evidence="8">
    <location>
        <begin position="81"/>
        <end position="100"/>
    </location>
</feature>
<keyword evidence="5 8" id="KW-1133">Transmembrane helix</keyword>
<keyword evidence="9" id="KW-1185">Reference proteome</keyword>
<evidence type="ECO:0000256" key="4">
    <source>
        <dbReference type="ARBA" id="ARBA00022692"/>
    </source>
</evidence>
<dbReference type="NCBIfam" id="TIGR00728">
    <property type="entry name" value="OPT_sfam"/>
    <property type="match status" value="1"/>
</dbReference>
<evidence type="ECO:0000313" key="10">
    <source>
        <dbReference type="RefSeq" id="XP_021858240.1"/>
    </source>
</evidence>
<feature type="transmembrane region" description="Helical" evidence="8">
    <location>
        <begin position="517"/>
        <end position="539"/>
    </location>
</feature>
<dbReference type="OrthoDB" id="627262at2759"/>
<dbReference type="GeneID" id="110797432"/>
<evidence type="ECO:0000256" key="8">
    <source>
        <dbReference type="SAM" id="Phobius"/>
    </source>
</evidence>
<dbReference type="AlphaFoldDB" id="A0A9R0K5H1"/>
<feature type="transmembrane region" description="Helical" evidence="8">
    <location>
        <begin position="326"/>
        <end position="346"/>
    </location>
</feature>
<dbReference type="PANTHER" id="PTHR31645:SF22">
    <property type="entry name" value="METAL-NICOTIANAMINE TRANSPORTER YSL7-RELATED"/>
    <property type="match status" value="1"/>
</dbReference>
<keyword evidence="6 8" id="KW-0472">Membrane</keyword>
<feature type="transmembrane region" description="Helical" evidence="8">
    <location>
        <begin position="574"/>
        <end position="595"/>
    </location>
</feature>
<dbReference type="GO" id="GO:0035673">
    <property type="term" value="F:oligopeptide transmembrane transporter activity"/>
    <property type="evidence" value="ECO:0007669"/>
    <property type="project" value="InterPro"/>
</dbReference>
<feature type="region of interest" description="Disordered" evidence="7">
    <location>
        <begin position="1"/>
        <end position="36"/>
    </location>
</feature>
<dbReference type="PANTHER" id="PTHR31645">
    <property type="entry name" value="OLIGOPEPTIDE TRANSPORTER YGL114W-RELATED"/>
    <property type="match status" value="1"/>
</dbReference>
<reference evidence="9" key="1">
    <citation type="journal article" date="2021" name="Nat. Commun.">
        <title>Genomic analyses provide insights into spinach domestication and the genetic basis of agronomic traits.</title>
        <authorList>
            <person name="Cai X."/>
            <person name="Sun X."/>
            <person name="Xu C."/>
            <person name="Sun H."/>
            <person name="Wang X."/>
            <person name="Ge C."/>
            <person name="Zhang Z."/>
            <person name="Wang Q."/>
            <person name="Fei Z."/>
            <person name="Jiao C."/>
            <person name="Wang Q."/>
        </authorList>
    </citation>
    <scope>NUCLEOTIDE SEQUENCE [LARGE SCALE GENOMIC DNA]</scope>
    <source>
        <strain evidence="9">cv. Varoflay</strain>
    </source>
</reference>
<protein>
    <submittedName>
        <fullName evidence="10">Probable metal-nicotianamine transporter YSL7</fullName>
    </submittedName>
</protein>
<evidence type="ECO:0000256" key="1">
    <source>
        <dbReference type="ARBA" id="ARBA00004141"/>
    </source>
</evidence>
<dbReference type="Pfam" id="PF03169">
    <property type="entry name" value="OPT"/>
    <property type="match status" value="1"/>
</dbReference>
<feature type="transmembrane region" description="Helical" evidence="8">
    <location>
        <begin position="166"/>
        <end position="187"/>
    </location>
</feature>
<feature type="transmembrane region" description="Helical" evidence="8">
    <location>
        <begin position="399"/>
        <end position="422"/>
    </location>
</feature>
<evidence type="ECO:0000256" key="3">
    <source>
        <dbReference type="ARBA" id="ARBA00022448"/>
    </source>
</evidence>
<reference evidence="10" key="2">
    <citation type="submission" date="2025-08" db="UniProtKB">
        <authorList>
            <consortium name="RefSeq"/>
        </authorList>
    </citation>
    <scope>IDENTIFICATION</scope>
    <source>
        <tissue evidence="10">Leaf</tissue>
    </source>
</reference>
<keyword evidence="4 8" id="KW-0812">Transmembrane</keyword>
<accession>A0A9R0K5H1</accession>
<dbReference type="InterPro" id="IPR045035">
    <property type="entry name" value="YSL-like"/>
</dbReference>
<sequence>MDVEKAAETSPDNFRRRNVYSTPDGDNNSNEPPTPSVEKLFSGKVVPPWQSQLTLRAFVVSLILSVLFTFIVMKLNLTTGVIPSLNVSAGLLGFFFVKTWTKFLEKFGVLKQPFTRQENTVIQTCVVASSGIAFSGGFGSYILAMSSKIAHRGDKGFQHDIKDPRLGWMIGFLFVVSFLGLFSVVPLRKIMIIDFKLIYPSGTATAHLINSFHTPKGAKLAKKQVKTLGKFFTFSFLWGFFQWFFTGGQTCGFTNFPTFGLKAFASRFYFDFSATYVGVGMICPYLINISLLFGAILSWGIMWPLIETKKGQWYEVQLTQTMHGLQGYQIFIAIAIILGDGLYNFVKVFGRTIFGLYKQFQRKDSGAILPSDGQPNSEDSASQSFDDQRRTHYFLKDQIPNWVAVVGYVTIATVSIITLPHIFHSLKWYHVLVMYIIAPMLAFCNAYGCGLTDWSLASTYGKLAIFVIGAWAGASHGGIIAGLAACGVLMNIVATASDLSQDFKTGYMTLASPRSMFVSQIIGTAMGCIISPCVFWLFYKAFPDLGENTSQYMAPYGAIYRSMATLGVEGFGSLPKNCLTLCVIFFAGAMAVNGIRDFLGNKWARFIPIPMAMAIPFYIGGYFTIDMCVGSLILFLWQCTNKANADAFGPAVASGLICGDGIWTLPSSILALAGIRPPLCLQVVPRLKS</sequence>
<proteinExistence type="inferred from homology"/>
<dbReference type="GO" id="GO:0016020">
    <property type="term" value="C:membrane"/>
    <property type="evidence" value="ECO:0000318"/>
    <property type="project" value="GO_Central"/>
</dbReference>
<evidence type="ECO:0000313" key="9">
    <source>
        <dbReference type="Proteomes" id="UP000813463"/>
    </source>
</evidence>
<comment type="subcellular location">
    <subcellularLocation>
        <location evidence="1">Membrane</location>
        <topology evidence="1">Multi-pass membrane protein</topology>
    </subcellularLocation>
</comment>
<gene>
    <name evidence="10" type="primary">LOC110797432</name>
</gene>
<feature type="compositionally biased region" description="Polar residues" evidence="7">
    <location>
        <begin position="19"/>
        <end position="31"/>
    </location>
</feature>
<organism evidence="9 10">
    <name type="scientific">Spinacia oleracea</name>
    <name type="common">Spinach</name>
    <dbReference type="NCBI Taxonomy" id="3562"/>
    <lineage>
        <taxon>Eukaryota</taxon>
        <taxon>Viridiplantae</taxon>
        <taxon>Streptophyta</taxon>
        <taxon>Embryophyta</taxon>
        <taxon>Tracheophyta</taxon>
        <taxon>Spermatophyta</taxon>
        <taxon>Magnoliopsida</taxon>
        <taxon>eudicotyledons</taxon>
        <taxon>Gunneridae</taxon>
        <taxon>Pentapetalae</taxon>
        <taxon>Caryophyllales</taxon>
        <taxon>Chenopodiaceae</taxon>
        <taxon>Chenopodioideae</taxon>
        <taxon>Anserineae</taxon>
        <taxon>Spinacia</taxon>
    </lineage>
</organism>
<evidence type="ECO:0000256" key="2">
    <source>
        <dbReference type="ARBA" id="ARBA00010276"/>
    </source>
</evidence>
<feature type="transmembrane region" description="Helical" evidence="8">
    <location>
        <begin position="282"/>
        <end position="306"/>
    </location>
</feature>
<feature type="transmembrane region" description="Helical" evidence="8">
    <location>
        <begin position="428"/>
        <end position="447"/>
    </location>
</feature>